<organism evidence="1 2">
    <name type="scientific">Bacillus phage Bcp1</name>
    <dbReference type="NCBI Taxonomy" id="584892"/>
    <lineage>
        <taxon>Viruses</taxon>
        <taxon>Duplodnaviria</taxon>
        <taxon>Heunggongvirae</taxon>
        <taxon>Uroviricota</taxon>
        <taxon>Caudoviricetes</taxon>
        <taxon>Herelleviridae</taxon>
        <taxon>Bastillevirinae</taxon>
        <taxon>Caeruleovirus</taxon>
        <taxon>Caeruleovirus Bcp1</taxon>
    </lineage>
</organism>
<evidence type="ECO:0000313" key="1">
    <source>
        <dbReference type="EMBL" id="AHN66604.1"/>
    </source>
</evidence>
<dbReference type="KEGG" id="vg:19487336"/>
<dbReference type="GeneID" id="19487336"/>
<sequence length="15" mass="1826">MGHRKWQEEIGRGEI</sequence>
<reference evidence="1 2" key="1">
    <citation type="journal article" date="2014" name="Genome Announc.">
        <title>Complete Genome Sequence of Bacillus cereus Sensu Lato Bacteriophage Bcp1.</title>
        <authorList>
            <person name="Schuch R."/>
            <person name="Pelzek A.J."/>
            <person name="Fazzini M.M."/>
            <person name="Nelson D.C."/>
            <person name="Fischetti V.A."/>
        </authorList>
    </citation>
    <scope>NUCLEOTIDE SEQUENCE [LARGE SCALE GENOMIC DNA]</scope>
</reference>
<dbReference type="Proteomes" id="UP000019744">
    <property type="component" value="Segment"/>
</dbReference>
<accession>X2JIU7</accession>
<name>X2JIU7_9CAUD</name>
<protein>
    <submittedName>
        <fullName evidence="1">Uncharacterized protein</fullName>
    </submittedName>
</protein>
<evidence type="ECO:0000313" key="2">
    <source>
        <dbReference type="Proteomes" id="UP000019744"/>
    </source>
</evidence>
<proteinExistence type="predicted"/>
<gene>
    <name evidence="1" type="ORF">Bcp1_129</name>
</gene>
<dbReference type="EMBL" id="KJ451625">
    <property type="protein sequence ID" value="AHN66604.1"/>
    <property type="molecule type" value="Genomic_DNA"/>
</dbReference>
<dbReference type="RefSeq" id="YP_009031410.1">
    <property type="nucleotide sequence ID" value="NC_024137.1"/>
</dbReference>
<keyword evidence="2" id="KW-1185">Reference proteome</keyword>